<dbReference type="Gene3D" id="3.40.30.10">
    <property type="entry name" value="Glutaredoxin"/>
    <property type="match status" value="1"/>
</dbReference>
<dbReference type="AlphaFoldDB" id="A0A3B0TD40"/>
<organism evidence="1">
    <name type="scientific">hydrothermal vent metagenome</name>
    <dbReference type="NCBI Taxonomy" id="652676"/>
    <lineage>
        <taxon>unclassified sequences</taxon>
        <taxon>metagenomes</taxon>
        <taxon>ecological metagenomes</taxon>
    </lineage>
</organism>
<protein>
    <submittedName>
        <fullName evidence="1">Uncharacterized protein Fjoh_0571</fullName>
    </submittedName>
</protein>
<dbReference type="SUPFAM" id="SSF52833">
    <property type="entry name" value="Thioredoxin-like"/>
    <property type="match status" value="1"/>
</dbReference>
<sequence>MNTSVLRPMEKTAQKLIQASLPKAMSYTAYRVLVTQLAENGKSTGPEQTEALAEYTRLNDRRMRRWDKTLKFSDEALEVISKFDKKTTWLVLTESWCGDAAPSLPVMNKIAELNPAISLIILLRDENESLMNCFLTNGGKSIPKLIAIDEQTEKVIGEWGPRPKNATDLVEANKKEHGEITAEFKQKLQLWYNKDKGQSILEDFLSGLLLLK</sequence>
<evidence type="ECO:0000313" key="1">
    <source>
        <dbReference type="EMBL" id="VAW16405.1"/>
    </source>
</evidence>
<dbReference type="Pfam" id="PF14595">
    <property type="entry name" value="Thioredoxin_9"/>
    <property type="match status" value="1"/>
</dbReference>
<name>A0A3B0TD40_9ZZZZ</name>
<dbReference type="InterPro" id="IPR036249">
    <property type="entry name" value="Thioredoxin-like_sf"/>
</dbReference>
<proteinExistence type="predicted"/>
<accession>A0A3B0TD40</accession>
<gene>
    <name evidence="1" type="ORF">MNBD_BACTEROID03-2429</name>
</gene>
<dbReference type="EMBL" id="UOEL01000132">
    <property type="protein sequence ID" value="VAW16405.1"/>
    <property type="molecule type" value="Genomic_DNA"/>
</dbReference>
<reference evidence="1" key="1">
    <citation type="submission" date="2018-06" db="EMBL/GenBank/DDBJ databases">
        <authorList>
            <person name="Zhirakovskaya E."/>
        </authorList>
    </citation>
    <scope>NUCLEOTIDE SEQUENCE</scope>
</reference>